<proteinExistence type="predicted"/>
<gene>
    <name evidence="1" type="ORF">AVDCRST_MAG50-408</name>
</gene>
<reference evidence="1" key="1">
    <citation type="submission" date="2020-02" db="EMBL/GenBank/DDBJ databases">
        <authorList>
            <person name="Meier V. D."/>
        </authorList>
    </citation>
    <scope>NUCLEOTIDE SEQUENCE</scope>
    <source>
        <strain evidence="1">AVDCRST_MAG50</strain>
    </source>
</reference>
<accession>A0A6J4H6V5</accession>
<protein>
    <submittedName>
        <fullName evidence="1">Uncharacterized protein</fullName>
    </submittedName>
</protein>
<organism evidence="1">
    <name type="scientific">uncultured Acidimicrobiales bacterium</name>
    <dbReference type="NCBI Taxonomy" id="310071"/>
    <lineage>
        <taxon>Bacteria</taxon>
        <taxon>Bacillati</taxon>
        <taxon>Actinomycetota</taxon>
        <taxon>Acidimicrobiia</taxon>
        <taxon>Acidimicrobiales</taxon>
        <taxon>environmental samples</taxon>
    </lineage>
</organism>
<name>A0A6J4H6V5_9ACTN</name>
<evidence type="ECO:0000313" key="1">
    <source>
        <dbReference type="EMBL" id="CAA9214973.1"/>
    </source>
</evidence>
<dbReference type="EMBL" id="CADCTF010000013">
    <property type="protein sequence ID" value="CAA9214973.1"/>
    <property type="molecule type" value="Genomic_DNA"/>
</dbReference>
<dbReference type="AlphaFoldDB" id="A0A6J4H6V5"/>
<sequence>MAGDDFDVDAMIQRFGARARAVKARGMPPVEGPERKRFIEQMQLDYMDYAMLSDAKGSLDDGILTLRVDLRPQPPA</sequence>